<keyword evidence="3" id="KW-1185">Reference proteome</keyword>
<reference evidence="2 3" key="1">
    <citation type="journal article" date="2019" name="Int. J. Syst. Evol. Microbiol.">
        <title>The Global Catalogue of Microorganisms (GCM) 10K type strain sequencing project: providing services to taxonomists for standard genome sequencing and annotation.</title>
        <authorList>
            <consortium name="The Broad Institute Genomics Platform"/>
            <consortium name="The Broad Institute Genome Sequencing Center for Infectious Disease"/>
            <person name="Wu L."/>
            <person name="Ma J."/>
        </authorList>
    </citation>
    <scope>NUCLEOTIDE SEQUENCE [LARGE SCALE GENOMIC DNA]</scope>
    <source>
        <strain evidence="2 3">JCM 16374</strain>
    </source>
</reference>
<dbReference type="EMBL" id="BAAARK010000006">
    <property type="protein sequence ID" value="GAA2657936.1"/>
    <property type="molecule type" value="Genomic_DNA"/>
</dbReference>
<protein>
    <submittedName>
        <fullName evidence="2">Uncharacterized protein</fullName>
    </submittedName>
</protein>
<evidence type="ECO:0000313" key="2">
    <source>
        <dbReference type="EMBL" id="GAA2657936.1"/>
    </source>
</evidence>
<name>A0ABN3RT55_9ACTN</name>
<evidence type="ECO:0000256" key="1">
    <source>
        <dbReference type="SAM" id="MobiDB-lite"/>
    </source>
</evidence>
<proteinExistence type="predicted"/>
<evidence type="ECO:0000313" key="3">
    <source>
        <dbReference type="Proteomes" id="UP001500994"/>
    </source>
</evidence>
<comment type="caution">
    <text evidence="2">The sequence shown here is derived from an EMBL/GenBank/DDBJ whole genome shotgun (WGS) entry which is preliminary data.</text>
</comment>
<sequence>MVFRSTPGNPAIRQLLPVFVNVMRIEPRPSRASPWFFAVMRRFEVRHVDAFEDVEEAGEPFPADGPDPLEELADDPLDESADGAAAEEEPPLPFESEEPLAWHAVSATVAASPTAVAVTALRTEMRCMVCSSVAADVVPGAVQCPLPTFSPPDVSQYPSPALSSC</sequence>
<accession>A0ABN3RT55</accession>
<gene>
    <name evidence="2" type="ORF">GCM10009864_25660</name>
</gene>
<organism evidence="2 3">
    <name type="scientific">Streptomyces lunalinharesii</name>
    <dbReference type="NCBI Taxonomy" id="333384"/>
    <lineage>
        <taxon>Bacteria</taxon>
        <taxon>Bacillati</taxon>
        <taxon>Actinomycetota</taxon>
        <taxon>Actinomycetes</taxon>
        <taxon>Kitasatosporales</taxon>
        <taxon>Streptomycetaceae</taxon>
        <taxon>Streptomyces</taxon>
    </lineage>
</organism>
<feature type="compositionally biased region" description="Acidic residues" evidence="1">
    <location>
        <begin position="67"/>
        <end position="97"/>
    </location>
</feature>
<feature type="region of interest" description="Disordered" evidence="1">
    <location>
        <begin position="57"/>
        <end position="97"/>
    </location>
</feature>
<dbReference type="Proteomes" id="UP001500994">
    <property type="component" value="Unassembled WGS sequence"/>
</dbReference>